<evidence type="ECO:0000313" key="1">
    <source>
        <dbReference type="EMBL" id="MYC97266.1"/>
    </source>
</evidence>
<reference evidence="1" key="1">
    <citation type="submission" date="2019-09" db="EMBL/GenBank/DDBJ databases">
        <title>Characterisation of the sponge microbiome using genome-centric metagenomics.</title>
        <authorList>
            <person name="Engelberts J.P."/>
            <person name="Robbins S.J."/>
            <person name="De Goeij J.M."/>
            <person name="Aranda M."/>
            <person name="Bell S.C."/>
            <person name="Webster N.S."/>
        </authorList>
    </citation>
    <scope>NUCLEOTIDE SEQUENCE</scope>
    <source>
        <strain evidence="1">SB0661_bin_32</strain>
    </source>
</reference>
<accession>A0A6B1DCB5</accession>
<name>A0A6B1DCB5_9CHLR</name>
<comment type="caution">
    <text evidence="1">The sequence shown here is derived from an EMBL/GenBank/DDBJ whole genome shotgun (WGS) entry which is preliminary data.</text>
</comment>
<dbReference type="EMBL" id="VXMH01000111">
    <property type="protein sequence ID" value="MYC97266.1"/>
    <property type="molecule type" value="Genomic_DNA"/>
</dbReference>
<protein>
    <submittedName>
        <fullName evidence="1">Uncharacterized protein</fullName>
    </submittedName>
</protein>
<sequence>MAFVKWVGENVQPPRRVPESDWVGQTVKLREKDANIDMCIRVDDVPDSAVIVRPDIAGQWRVLSSGSDKKWDSLCDYLILWEASEKIFAVFVELKGTSPHRSGKIQLHWTLPMLYYLLYVFNADNSSVSVPLEQTVVSNFIEIGDKKSKRIAKGPVKPSPSPFFRVDRYKGIQVHYSVEKEFSLCQFLID</sequence>
<gene>
    <name evidence="1" type="ORF">F4X14_20100</name>
</gene>
<dbReference type="AlphaFoldDB" id="A0A6B1DCB5"/>
<proteinExistence type="predicted"/>
<organism evidence="1">
    <name type="scientific">Caldilineaceae bacterium SB0661_bin_32</name>
    <dbReference type="NCBI Taxonomy" id="2605255"/>
    <lineage>
        <taxon>Bacteria</taxon>
        <taxon>Bacillati</taxon>
        <taxon>Chloroflexota</taxon>
        <taxon>Caldilineae</taxon>
        <taxon>Caldilineales</taxon>
        <taxon>Caldilineaceae</taxon>
    </lineage>
</organism>